<dbReference type="EMBL" id="CAESGF010000009">
    <property type="protein sequence ID" value="CAB4363949.1"/>
    <property type="molecule type" value="Genomic_DNA"/>
</dbReference>
<keyword evidence="1" id="KW-0472">Membrane</keyword>
<dbReference type="EMBL" id="CAFBOL010000139">
    <property type="protein sequence ID" value="CAB5016953.1"/>
    <property type="molecule type" value="Genomic_DNA"/>
</dbReference>
<proteinExistence type="predicted"/>
<evidence type="ECO:0000313" key="3">
    <source>
        <dbReference type="EMBL" id="CAB4725299.1"/>
    </source>
</evidence>
<accession>A0A6J6RS68</accession>
<feature type="transmembrane region" description="Helical" evidence="1">
    <location>
        <begin position="21"/>
        <end position="39"/>
    </location>
</feature>
<gene>
    <name evidence="3" type="ORF">UFOPK2656_01727</name>
    <name evidence="4" type="ORF">UFOPK3099_02225</name>
    <name evidence="5" type="ORF">UFOPK3267_02765</name>
    <name evidence="6" type="ORF">UFOPK3651_01869</name>
    <name evidence="7" type="ORF">UFOPK3931_03131</name>
    <name evidence="2" type="ORF">UFOPK4189_01718</name>
</gene>
<evidence type="ECO:0000313" key="6">
    <source>
        <dbReference type="EMBL" id="CAB4936910.1"/>
    </source>
</evidence>
<name>A0A6J6RS68_9ZZZZ</name>
<dbReference type="EMBL" id="CAEZYF010000009">
    <property type="protein sequence ID" value="CAB4725299.1"/>
    <property type="molecule type" value="Genomic_DNA"/>
</dbReference>
<evidence type="ECO:0000313" key="2">
    <source>
        <dbReference type="EMBL" id="CAB4363949.1"/>
    </source>
</evidence>
<evidence type="ECO:0000313" key="4">
    <source>
        <dbReference type="EMBL" id="CAB4832283.1"/>
    </source>
</evidence>
<dbReference type="EMBL" id="CAFBMT010000009">
    <property type="protein sequence ID" value="CAB4936910.1"/>
    <property type="molecule type" value="Genomic_DNA"/>
</dbReference>
<dbReference type="AlphaFoldDB" id="A0A6J6RS68"/>
<sequence>MPTRDDESEPLQAHEDPELLALLKYAVVSGLIGVVLWHLGTTDRGSVLPVVFKIGGGLCFLVTAWSGVWMVMLAALVVVHKLRGRH</sequence>
<keyword evidence="1" id="KW-1133">Transmembrane helix</keyword>
<feature type="transmembrane region" description="Helical" evidence="1">
    <location>
        <begin position="51"/>
        <end position="79"/>
    </location>
</feature>
<dbReference type="EMBL" id="CAFAAV010000207">
    <property type="protein sequence ID" value="CAB4832283.1"/>
    <property type="molecule type" value="Genomic_DNA"/>
</dbReference>
<reference evidence="3" key="1">
    <citation type="submission" date="2020-05" db="EMBL/GenBank/DDBJ databases">
        <authorList>
            <person name="Chiriac C."/>
            <person name="Salcher M."/>
            <person name="Ghai R."/>
            <person name="Kavagutti S V."/>
        </authorList>
    </citation>
    <scope>NUCLEOTIDE SEQUENCE</scope>
</reference>
<evidence type="ECO:0000313" key="7">
    <source>
        <dbReference type="EMBL" id="CAB5016953.1"/>
    </source>
</evidence>
<evidence type="ECO:0000256" key="1">
    <source>
        <dbReference type="SAM" id="Phobius"/>
    </source>
</evidence>
<organism evidence="3">
    <name type="scientific">freshwater metagenome</name>
    <dbReference type="NCBI Taxonomy" id="449393"/>
    <lineage>
        <taxon>unclassified sequences</taxon>
        <taxon>metagenomes</taxon>
        <taxon>ecological metagenomes</taxon>
    </lineage>
</organism>
<evidence type="ECO:0000313" key="5">
    <source>
        <dbReference type="EMBL" id="CAB4853240.1"/>
    </source>
</evidence>
<keyword evidence="1" id="KW-0812">Transmembrane</keyword>
<protein>
    <submittedName>
        <fullName evidence="3">Unannotated protein</fullName>
    </submittedName>
</protein>
<dbReference type="EMBL" id="CAFBIY010000221">
    <property type="protein sequence ID" value="CAB4853240.1"/>
    <property type="molecule type" value="Genomic_DNA"/>
</dbReference>